<keyword evidence="6 12" id="KW-0378">Hydrolase</keyword>
<evidence type="ECO:0000256" key="3">
    <source>
        <dbReference type="ARBA" id="ARBA00020049"/>
    </source>
</evidence>
<comment type="similarity">
    <text evidence="1 12">Belongs to the CRISPR-associated exonuclease Cas4 family.</text>
</comment>
<dbReference type="NCBIfam" id="TIGR00372">
    <property type="entry name" value="cas4"/>
    <property type="match status" value="1"/>
</dbReference>
<dbReference type="GO" id="GO:0004527">
    <property type="term" value="F:exonuclease activity"/>
    <property type="evidence" value="ECO:0007669"/>
    <property type="project" value="UniProtKB-KW"/>
</dbReference>
<keyword evidence="8 12" id="KW-0408">Iron</keyword>
<dbReference type="AlphaFoldDB" id="A0A090AHQ8"/>
<evidence type="ECO:0000256" key="9">
    <source>
        <dbReference type="ARBA" id="ARBA00023014"/>
    </source>
</evidence>
<comment type="cofactor">
    <cofactor evidence="12">
        <name>iron-sulfur cluster</name>
        <dbReference type="ChEBI" id="CHEBI:30408"/>
    </cofactor>
</comment>
<dbReference type="PANTHER" id="PTHR36531">
    <property type="entry name" value="CRISPR-ASSOCIATED EXONUCLEASE CAS4"/>
    <property type="match status" value="1"/>
</dbReference>
<keyword evidence="9 12" id="KW-0411">Iron-sulfur</keyword>
<evidence type="ECO:0000256" key="1">
    <source>
        <dbReference type="ARBA" id="ARBA00009189"/>
    </source>
</evidence>
<keyword evidence="15" id="KW-1185">Reference proteome</keyword>
<evidence type="ECO:0000313" key="14">
    <source>
        <dbReference type="EMBL" id="BAP54862.1"/>
    </source>
</evidence>
<keyword evidence="4 12" id="KW-0540">Nuclease</keyword>
<dbReference type="InterPro" id="IPR038726">
    <property type="entry name" value="PDDEXK_AddAB-type"/>
</dbReference>
<accession>A0A090AHQ8</accession>
<evidence type="ECO:0000256" key="7">
    <source>
        <dbReference type="ARBA" id="ARBA00022839"/>
    </source>
</evidence>
<dbReference type="Pfam" id="PF12705">
    <property type="entry name" value="PDDEXK_1"/>
    <property type="match status" value="1"/>
</dbReference>
<dbReference type="GO" id="GO:0051607">
    <property type="term" value="P:defense response to virus"/>
    <property type="evidence" value="ECO:0007669"/>
    <property type="project" value="UniProtKB-KW"/>
</dbReference>
<dbReference type="InterPro" id="IPR051827">
    <property type="entry name" value="Cas4_exonuclease"/>
</dbReference>
<dbReference type="InterPro" id="IPR013343">
    <property type="entry name" value="CRISPR-assoc_prot_Cas4"/>
</dbReference>
<evidence type="ECO:0000256" key="10">
    <source>
        <dbReference type="ARBA" id="ARBA00023118"/>
    </source>
</evidence>
<dbReference type="PANTHER" id="PTHR36531:SF2">
    <property type="entry name" value="CRISPR-ASSOCIATED EXONUCLEASE CAS4"/>
    <property type="match status" value="1"/>
</dbReference>
<comment type="cofactor">
    <cofactor evidence="12">
        <name>Mg(2+)</name>
        <dbReference type="ChEBI" id="CHEBI:18420"/>
    </cofactor>
    <cofactor evidence="12">
        <name>Mn(2+)</name>
        <dbReference type="ChEBI" id="CHEBI:29035"/>
    </cofactor>
    <text evidence="12">Mg(2+) or Mn(2+) required for ssDNA cleavage activity.</text>
</comment>
<evidence type="ECO:0000259" key="13">
    <source>
        <dbReference type="Pfam" id="PF12705"/>
    </source>
</evidence>
<sequence>MITEVDINSTPMLTPTEVLEHIWCPRFTWFMNVQHIPQHEESRYKVLKGREIHARRETENKTYLRRKIGVIDKQIGVYLASPQLRLRGIVDEVLWLRDGSLAPLDYKYTVPNERDIVFKTHQIQIRIYALLVEVVYGKKVNKGFVAYIRGKYKLYEVPVNSEHQEEIQLILDEIFATIQSERLPKRTTQKTHCIDCCYRNICV</sequence>
<gene>
    <name evidence="14" type="ORF">THII_0565</name>
</gene>
<proteinExistence type="inferred from homology"/>
<evidence type="ECO:0000256" key="11">
    <source>
        <dbReference type="ARBA" id="ARBA00023211"/>
    </source>
</evidence>
<keyword evidence="7 12" id="KW-0269">Exonuclease</keyword>
<evidence type="ECO:0000256" key="2">
    <source>
        <dbReference type="ARBA" id="ARBA00012768"/>
    </source>
</evidence>
<reference evidence="14 15" key="1">
    <citation type="journal article" date="2014" name="ISME J.">
        <title>Ecophysiology of Thioploca ingrica as revealed by the complete genome sequence supplemented with proteomic evidence.</title>
        <authorList>
            <person name="Kojima H."/>
            <person name="Ogura Y."/>
            <person name="Yamamoto N."/>
            <person name="Togashi T."/>
            <person name="Mori H."/>
            <person name="Watanabe T."/>
            <person name="Nemoto F."/>
            <person name="Kurokawa K."/>
            <person name="Hayashi T."/>
            <person name="Fukui M."/>
        </authorList>
    </citation>
    <scope>NUCLEOTIDE SEQUENCE [LARGE SCALE GENOMIC DNA]</scope>
</reference>
<dbReference type="STRING" id="40754.THII_0565"/>
<dbReference type="EMBL" id="AP014633">
    <property type="protein sequence ID" value="BAP54862.1"/>
    <property type="molecule type" value="Genomic_DNA"/>
</dbReference>
<keyword evidence="11 12" id="KW-0464">Manganese</keyword>
<dbReference type="EC" id="3.1.12.1" evidence="2 12"/>
<feature type="domain" description="PD-(D/E)XK endonuclease-like" evidence="13">
    <location>
        <begin position="47"/>
        <end position="202"/>
    </location>
</feature>
<dbReference type="KEGG" id="tig:THII_0565"/>
<evidence type="ECO:0000256" key="6">
    <source>
        <dbReference type="ARBA" id="ARBA00022801"/>
    </source>
</evidence>
<evidence type="ECO:0000256" key="8">
    <source>
        <dbReference type="ARBA" id="ARBA00023004"/>
    </source>
</evidence>
<dbReference type="Proteomes" id="UP000031623">
    <property type="component" value="Chromosome"/>
</dbReference>
<evidence type="ECO:0000256" key="12">
    <source>
        <dbReference type="RuleBase" id="RU365022"/>
    </source>
</evidence>
<dbReference type="GO" id="GO:0051536">
    <property type="term" value="F:iron-sulfur cluster binding"/>
    <property type="evidence" value="ECO:0007669"/>
    <property type="project" value="UniProtKB-KW"/>
</dbReference>
<evidence type="ECO:0000256" key="4">
    <source>
        <dbReference type="ARBA" id="ARBA00022722"/>
    </source>
</evidence>
<evidence type="ECO:0000256" key="5">
    <source>
        <dbReference type="ARBA" id="ARBA00022723"/>
    </source>
</evidence>
<comment type="function">
    <text evidence="12">CRISPR (clustered regularly interspaced short palindromic repeat) is an adaptive immune system that provides protection against mobile genetic elements (viruses, transposable elements and conjugative plasmids). CRISPR clusters contain sequences complementary to antecedent mobile elements and target invading nucleic acids. CRISPR clusters are transcribed and processed into CRISPR RNA (crRNA).</text>
</comment>
<dbReference type="InterPro" id="IPR011604">
    <property type="entry name" value="PDDEXK-like_dom_sf"/>
</dbReference>
<dbReference type="GO" id="GO:0046872">
    <property type="term" value="F:metal ion binding"/>
    <property type="evidence" value="ECO:0007669"/>
    <property type="project" value="UniProtKB-KW"/>
</dbReference>
<dbReference type="Gene3D" id="3.90.320.10">
    <property type="match status" value="1"/>
</dbReference>
<keyword evidence="10 12" id="KW-0051">Antiviral defense</keyword>
<dbReference type="HOGENOM" id="CLU_102055_0_0_6"/>
<name>A0A090AHQ8_9GAMM</name>
<evidence type="ECO:0000313" key="15">
    <source>
        <dbReference type="Proteomes" id="UP000031623"/>
    </source>
</evidence>
<organism evidence="14 15">
    <name type="scientific">Thioploca ingrica</name>
    <dbReference type="NCBI Taxonomy" id="40754"/>
    <lineage>
        <taxon>Bacteria</taxon>
        <taxon>Pseudomonadati</taxon>
        <taxon>Pseudomonadota</taxon>
        <taxon>Gammaproteobacteria</taxon>
        <taxon>Thiotrichales</taxon>
        <taxon>Thiotrichaceae</taxon>
        <taxon>Thioploca</taxon>
    </lineage>
</organism>
<protein>
    <recommendedName>
        <fullName evidence="3 12">CRISPR-associated exonuclease Cas4</fullName>
        <ecNumber evidence="2 12">3.1.12.1</ecNumber>
    </recommendedName>
</protein>
<keyword evidence="5 12" id="KW-0479">Metal-binding</keyword>